<dbReference type="InterPro" id="IPR039420">
    <property type="entry name" value="WalR-like"/>
</dbReference>
<dbReference type="SMART" id="SM00421">
    <property type="entry name" value="HTH_LUXR"/>
    <property type="match status" value="1"/>
</dbReference>
<evidence type="ECO:0000313" key="5">
    <source>
        <dbReference type="Proteomes" id="UP001499987"/>
    </source>
</evidence>
<evidence type="ECO:0000259" key="3">
    <source>
        <dbReference type="PROSITE" id="PS50043"/>
    </source>
</evidence>
<evidence type="ECO:0000313" key="4">
    <source>
        <dbReference type="EMBL" id="GAA1070343.1"/>
    </source>
</evidence>
<dbReference type="PANTHER" id="PTHR43214">
    <property type="entry name" value="TWO-COMPONENT RESPONSE REGULATOR"/>
    <property type="match status" value="1"/>
</dbReference>
<dbReference type="InterPro" id="IPR011990">
    <property type="entry name" value="TPR-like_helical_dom_sf"/>
</dbReference>
<dbReference type="InterPro" id="IPR036388">
    <property type="entry name" value="WH-like_DNA-bd_sf"/>
</dbReference>
<dbReference type="Proteomes" id="UP001499987">
    <property type="component" value="Unassembled WGS sequence"/>
</dbReference>
<dbReference type="PROSITE" id="PS00622">
    <property type="entry name" value="HTH_LUXR_1"/>
    <property type="match status" value="1"/>
</dbReference>
<evidence type="ECO:0000256" key="2">
    <source>
        <dbReference type="SAM" id="MobiDB-lite"/>
    </source>
</evidence>
<sequence length="560" mass="59693">MGTSRDLVRGRACYAAGAWREAFESLSAADGAAPVGADDLELLARSAYMLGLDEDYVARLERAHADWLDAGDVPRAVRCAVWIGHSMLFRGHGARASGWFSLGERLLKADGRDCVERGYLLIPVWLAQMGGGDWQAGHATAAEAAEAGEAFGDADLVWLARDEQARALVNLDRVHEGLRLVDETLVVVESGALSPIVSGIVYCNTISFCHDLYELRRLREWTGALTRWCERQPQMVAHNGLCLVHRAEVMQYGGAWTAALDEARRAAEHFTRGVLNRIACGQAHYRQGEIHRLQGRPAEAEAAYREANRCGFEPQPGFSLLRLAQGNGEAAAATVRRAVSEHTRDLERAALLPAYVEIMLAGGDIDAAAEAARRLKAVAERQDGDVLRAAAAYGVASAALAGGDASAGLAAARRAWRGWQELEVPYEAARARVLVALACRALGDGDTSDLELQAARTVFVGLKAGPDVARLDSLARGGPGTHPGTGAGGDPVTGPAGYGLSPREVEVLREVVGGATNRQIAVALVISEHTVARHLQNIFGKLGVTSRTAASTFALEHGLV</sequence>
<gene>
    <name evidence="4" type="ORF">GCM10009663_06100</name>
</gene>
<keyword evidence="1" id="KW-0238">DNA-binding</keyword>
<organism evidence="4 5">
    <name type="scientific">Kitasatospora arboriphila</name>
    <dbReference type="NCBI Taxonomy" id="258052"/>
    <lineage>
        <taxon>Bacteria</taxon>
        <taxon>Bacillati</taxon>
        <taxon>Actinomycetota</taxon>
        <taxon>Actinomycetes</taxon>
        <taxon>Kitasatosporales</taxon>
        <taxon>Streptomycetaceae</taxon>
        <taxon>Kitasatospora</taxon>
    </lineage>
</organism>
<dbReference type="Pfam" id="PF00196">
    <property type="entry name" value="GerE"/>
    <property type="match status" value="1"/>
</dbReference>
<comment type="caution">
    <text evidence="4">The sequence shown here is derived from an EMBL/GenBank/DDBJ whole genome shotgun (WGS) entry which is preliminary data.</text>
</comment>
<dbReference type="PRINTS" id="PR00038">
    <property type="entry name" value="HTHLUXR"/>
</dbReference>
<dbReference type="Gene3D" id="1.25.40.10">
    <property type="entry name" value="Tetratricopeptide repeat domain"/>
    <property type="match status" value="1"/>
</dbReference>
<dbReference type="EMBL" id="BAAALD010000003">
    <property type="protein sequence ID" value="GAA1070343.1"/>
    <property type="molecule type" value="Genomic_DNA"/>
</dbReference>
<dbReference type="SUPFAM" id="SSF48452">
    <property type="entry name" value="TPR-like"/>
    <property type="match status" value="1"/>
</dbReference>
<protein>
    <submittedName>
        <fullName evidence="4">LuxR C-terminal-related transcriptional regulator</fullName>
    </submittedName>
</protein>
<dbReference type="InterPro" id="IPR000792">
    <property type="entry name" value="Tscrpt_reg_LuxR_C"/>
</dbReference>
<accession>A0ABN1T9W9</accession>
<dbReference type="InterPro" id="IPR016032">
    <property type="entry name" value="Sig_transdc_resp-reg_C-effctor"/>
</dbReference>
<keyword evidence="5" id="KW-1185">Reference proteome</keyword>
<dbReference type="PROSITE" id="PS50043">
    <property type="entry name" value="HTH_LUXR_2"/>
    <property type="match status" value="1"/>
</dbReference>
<evidence type="ECO:0000256" key="1">
    <source>
        <dbReference type="ARBA" id="ARBA00023125"/>
    </source>
</evidence>
<dbReference type="Gene3D" id="1.10.10.10">
    <property type="entry name" value="Winged helix-like DNA-binding domain superfamily/Winged helix DNA-binding domain"/>
    <property type="match status" value="1"/>
</dbReference>
<feature type="compositionally biased region" description="Gly residues" evidence="2">
    <location>
        <begin position="477"/>
        <end position="491"/>
    </location>
</feature>
<dbReference type="SUPFAM" id="SSF46894">
    <property type="entry name" value="C-terminal effector domain of the bipartite response regulators"/>
    <property type="match status" value="1"/>
</dbReference>
<reference evidence="4 5" key="1">
    <citation type="journal article" date="2019" name="Int. J. Syst. Evol. Microbiol.">
        <title>The Global Catalogue of Microorganisms (GCM) 10K type strain sequencing project: providing services to taxonomists for standard genome sequencing and annotation.</title>
        <authorList>
            <consortium name="The Broad Institute Genomics Platform"/>
            <consortium name="The Broad Institute Genome Sequencing Center for Infectious Disease"/>
            <person name="Wu L."/>
            <person name="Ma J."/>
        </authorList>
    </citation>
    <scope>NUCLEOTIDE SEQUENCE [LARGE SCALE GENOMIC DNA]</scope>
    <source>
        <strain evidence="4 5">JCM 13002</strain>
    </source>
</reference>
<name>A0ABN1T9W9_9ACTN</name>
<dbReference type="CDD" id="cd06170">
    <property type="entry name" value="LuxR_C_like"/>
    <property type="match status" value="1"/>
</dbReference>
<feature type="domain" description="HTH luxR-type" evidence="3">
    <location>
        <begin position="493"/>
        <end position="558"/>
    </location>
</feature>
<dbReference type="RefSeq" id="WP_344621866.1">
    <property type="nucleotide sequence ID" value="NZ_BAAALD010000003.1"/>
</dbReference>
<feature type="region of interest" description="Disordered" evidence="2">
    <location>
        <begin position="475"/>
        <end position="496"/>
    </location>
</feature>
<proteinExistence type="predicted"/>